<accession>A0A0W1R902</accession>
<reference evidence="2 3" key="1">
    <citation type="submission" date="2015-12" db="EMBL/GenBank/DDBJ databases">
        <title>Haloprofundus marisrubri gen. nov., sp. nov., an extremely halophilic archaeon isolated from the Discovery deep brine-seawater interface in the Red Sea.</title>
        <authorList>
            <person name="Zhang G."/>
            <person name="Stingl U."/>
            <person name="Rashid M."/>
        </authorList>
    </citation>
    <scope>NUCLEOTIDE SEQUENCE [LARGE SCALE GENOMIC DNA]</scope>
    <source>
        <strain evidence="2 3">SB9</strain>
    </source>
</reference>
<feature type="transmembrane region" description="Helical" evidence="1">
    <location>
        <begin position="34"/>
        <end position="54"/>
    </location>
</feature>
<dbReference type="Proteomes" id="UP000054387">
    <property type="component" value="Unassembled WGS sequence"/>
</dbReference>
<keyword evidence="3" id="KW-1185">Reference proteome</keyword>
<feature type="transmembrane region" description="Helical" evidence="1">
    <location>
        <begin position="66"/>
        <end position="93"/>
    </location>
</feature>
<dbReference type="AlphaFoldDB" id="A0A0W1R902"/>
<keyword evidence="1" id="KW-0472">Membrane</keyword>
<keyword evidence="1" id="KW-1133">Transmembrane helix</keyword>
<proteinExistence type="predicted"/>
<evidence type="ECO:0000313" key="2">
    <source>
        <dbReference type="EMBL" id="KTG09543.1"/>
    </source>
</evidence>
<dbReference type="RefSeq" id="WP_058582695.1">
    <property type="nucleotide sequence ID" value="NZ_LOPU01000029.1"/>
</dbReference>
<gene>
    <name evidence="2" type="ORF">AUR64_13600</name>
</gene>
<dbReference type="InterPro" id="IPR040493">
    <property type="entry name" value="DUF5518"/>
</dbReference>
<keyword evidence="1" id="KW-0812">Transmembrane</keyword>
<protein>
    <recommendedName>
        <fullName evidence="4">DUF5518 domain-containing protein</fullName>
    </recommendedName>
</protein>
<name>A0A0W1R902_9EURY</name>
<evidence type="ECO:0008006" key="4">
    <source>
        <dbReference type="Google" id="ProtNLM"/>
    </source>
</evidence>
<feature type="transmembrane region" description="Helical" evidence="1">
    <location>
        <begin position="99"/>
        <end position="120"/>
    </location>
</feature>
<comment type="caution">
    <text evidence="2">The sequence shown here is derived from an EMBL/GenBank/DDBJ whole genome shotgun (WGS) entry which is preliminary data.</text>
</comment>
<evidence type="ECO:0000313" key="3">
    <source>
        <dbReference type="Proteomes" id="UP000054387"/>
    </source>
</evidence>
<evidence type="ECO:0000256" key="1">
    <source>
        <dbReference type="SAM" id="Phobius"/>
    </source>
</evidence>
<organism evidence="2 3">
    <name type="scientific">Haloprofundus marisrubri</name>
    <dbReference type="NCBI Taxonomy" id="1514971"/>
    <lineage>
        <taxon>Archaea</taxon>
        <taxon>Methanobacteriati</taxon>
        <taxon>Methanobacteriota</taxon>
        <taxon>Stenosarchaea group</taxon>
        <taxon>Halobacteria</taxon>
        <taxon>Halobacteriales</taxon>
        <taxon>Haloferacaceae</taxon>
        <taxon>Haloprofundus</taxon>
    </lineage>
</organism>
<dbReference type="Pfam" id="PF17647">
    <property type="entry name" value="DUF5518"/>
    <property type="match status" value="1"/>
</dbReference>
<dbReference type="EMBL" id="LOPU01000029">
    <property type="protein sequence ID" value="KTG09543.1"/>
    <property type="molecule type" value="Genomic_DNA"/>
</dbReference>
<dbReference type="OrthoDB" id="292319at2157"/>
<dbReference type="STRING" id="1514971.AUR64_13600"/>
<sequence>MAELNWRAIGLGFVVTLVLGLLSGNSIPLTDLTLPVIGWGLTGIVGGLAAGYVAGRGMGNGAVNGIVATTIGAILVYAVLAVFGTVLFGFVGFTVALVGLLYLGLYAIPGAVGGAVGAMLNRSSPADRTQPAGR</sequence>